<dbReference type="PANTHER" id="PTHR43741">
    <property type="entry name" value="FMN-DEPENDENT NADH-AZOREDUCTASE 1"/>
    <property type="match status" value="1"/>
</dbReference>
<gene>
    <name evidence="6" type="primary">azoR</name>
    <name evidence="9" type="ORF">BBD40_20805</name>
    <name evidence="8" type="ORF">BBD41_14730</name>
</gene>
<comment type="subunit">
    <text evidence="6">Homodimer.</text>
</comment>
<sequence length="229" mass="26542">MYQKYRIRERSKLETLLVINAHPMVDADSSISLQVLHHFLETYREMNPEGPIERIDLYRDTIPCIDRTFLSLHEKRRSGETLTEEEQALDTRMTEILQQFKRAKKYVIAMPLHNFNIPSKLKDYIDNILIAKETFAYTDKGSVGLLTDGRNVLVIQASDGIYTNQDWYTEVEYSHKYLKAMFNFMGVDYQIIRAQGSYSRGKDEVLAQAFREAESAAASFARSVHVENA</sequence>
<accession>A0A1B2E1F7</accession>
<dbReference type="EC" id="1.6.5.-" evidence="6"/>
<dbReference type="SUPFAM" id="SSF52218">
    <property type="entry name" value="Flavoproteins"/>
    <property type="match status" value="1"/>
</dbReference>
<dbReference type="InterPro" id="IPR023048">
    <property type="entry name" value="NADH:quinone_OxRdtase_FMN_depd"/>
</dbReference>
<dbReference type="KEGG" id="pib:BBD41_14730"/>
<feature type="domain" description="Flavodoxin-like fold" evidence="7">
    <location>
        <begin position="15"/>
        <end position="214"/>
    </location>
</feature>
<comment type="catalytic activity">
    <reaction evidence="5">
        <text>N,N-dimethyl-1,4-phenylenediamine + anthranilate + 2 NAD(+) = 2-(4-dimethylaminophenyl)diazenylbenzoate + 2 NADH + 2 H(+)</text>
        <dbReference type="Rhea" id="RHEA:55872"/>
        <dbReference type="ChEBI" id="CHEBI:15378"/>
        <dbReference type="ChEBI" id="CHEBI:15783"/>
        <dbReference type="ChEBI" id="CHEBI:16567"/>
        <dbReference type="ChEBI" id="CHEBI:57540"/>
        <dbReference type="ChEBI" id="CHEBI:57945"/>
        <dbReference type="ChEBI" id="CHEBI:71579"/>
        <dbReference type="EC" id="1.7.1.17"/>
    </reaction>
    <physiologicalReaction direction="right-to-left" evidence="5">
        <dbReference type="Rhea" id="RHEA:55874"/>
    </physiologicalReaction>
</comment>
<dbReference type="PANTHER" id="PTHR43741:SF4">
    <property type="entry name" value="FMN-DEPENDENT NADH:QUINONE OXIDOREDUCTASE"/>
    <property type="match status" value="1"/>
</dbReference>
<dbReference type="HAMAP" id="MF_01216">
    <property type="entry name" value="Azoreductase_type1"/>
    <property type="match status" value="1"/>
</dbReference>
<evidence type="ECO:0000256" key="6">
    <source>
        <dbReference type="HAMAP-Rule" id="MF_01216"/>
    </source>
</evidence>
<proteinExistence type="inferred from homology"/>
<dbReference type="GO" id="GO:0009055">
    <property type="term" value="F:electron transfer activity"/>
    <property type="evidence" value="ECO:0007669"/>
    <property type="project" value="UniProtKB-UniRule"/>
</dbReference>
<evidence type="ECO:0000313" key="8">
    <source>
        <dbReference type="EMBL" id="ANY73727.1"/>
    </source>
</evidence>
<evidence type="ECO:0000313" key="10">
    <source>
        <dbReference type="Proteomes" id="UP000189059"/>
    </source>
</evidence>
<dbReference type="EMBL" id="MRVI01000001">
    <property type="protein sequence ID" value="OOC64089.1"/>
    <property type="molecule type" value="Genomic_DNA"/>
</dbReference>
<evidence type="ECO:0000256" key="3">
    <source>
        <dbReference type="ARBA" id="ARBA00023002"/>
    </source>
</evidence>
<reference evidence="9 10" key="2">
    <citation type="submission" date="2016-12" db="EMBL/GenBank/DDBJ databases">
        <title>Genome sequencing and description of Paenibacillus sp. nov. from high altitude lake in the Indian Trans- Himalayas.</title>
        <authorList>
            <person name="Kiran S."/>
            <person name="Swarnkar M.K."/>
            <person name="Rana A."/>
            <person name="Tewari R."/>
            <person name="Gulati A."/>
        </authorList>
    </citation>
    <scope>NUCLEOTIDE SEQUENCE [LARGE SCALE GENOMIC DNA]</scope>
    <source>
        <strain evidence="9 10">IHBB 9951</strain>
    </source>
</reference>
<dbReference type="GO" id="GO:0016655">
    <property type="term" value="F:oxidoreductase activity, acting on NAD(P)H, quinone or similar compound as acceptor"/>
    <property type="evidence" value="ECO:0007669"/>
    <property type="project" value="InterPro"/>
</dbReference>
<comment type="similarity">
    <text evidence="6">Belongs to the azoreductase type 1 family.</text>
</comment>
<dbReference type="EC" id="1.7.1.17" evidence="6"/>
<comment type="caution">
    <text evidence="6">Lacks conserved residue(s) required for the propagation of feature annotation.</text>
</comment>
<dbReference type="Gene3D" id="3.40.50.360">
    <property type="match status" value="1"/>
</dbReference>
<name>A0A1B2E1F7_9BACL</name>
<keyword evidence="10" id="KW-1185">Reference proteome</keyword>
<dbReference type="InterPro" id="IPR003680">
    <property type="entry name" value="Flavodoxin_fold"/>
</dbReference>
<evidence type="ECO:0000256" key="5">
    <source>
        <dbReference type="ARBA" id="ARBA00048542"/>
    </source>
</evidence>
<keyword evidence="2 6" id="KW-0288">FMN</keyword>
<protein>
    <recommendedName>
        <fullName evidence="6">FMN dependent NADH:quinone oxidoreductase</fullName>
        <ecNumber evidence="6">1.6.5.-</ecNumber>
    </recommendedName>
    <alternativeName>
        <fullName evidence="6">Azo-dye reductase</fullName>
    </alternativeName>
    <alternativeName>
        <fullName evidence="6">FMN-dependent NADH-azo compound oxidoreductase</fullName>
    </alternativeName>
    <alternativeName>
        <fullName evidence="6">FMN-dependent NADH-azoreductase</fullName>
        <ecNumber evidence="6">1.7.1.17</ecNumber>
    </alternativeName>
</protein>
<dbReference type="InterPro" id="IPR029039">
    <property type="entry name" value="Flavoprotein-like_sf"/>
</dbReference>
<keyword evidence="1 6" id="KW-0285">Flavoprotein</keyword>
<dbReference type="InterPro" id="IPR050104">
    <property type="entry name" value="FMN-dep_NADH:Q_OxRdtase_AzoR1"/>
</dbReference>
<reference evidence="8" key="1">
    <citation type="submission" date="2016-08" db="EMBL/GenBank/DDBJ databases">
        <title>Complete Genome Seqeunce of Paenibacillus sp. nov. IHBB 9852 from high altitute lake of Indian trans-Himalayas.</title>
        <authorList>
            <person name="Kiran S."/>
            <person name="Swarnkar M.K."/>
            <person name="Rana A."/>
            <person name="Tewari R."/>
            <person name="Gulati A."/>
        </authorList>
    </citation>
    <scope>NUCLEOTIDE SEQUENCE [LARGE SCALE GENOMIC DNA]</scope>
    <source>
        <strain evidence="8">IHBB 9852</strain>
    </source>
</reference>
<comment type="function">
    <text evidence="6">Also exhibits azoreductase activity. Catalyzes the reductive cleavage of the azo bond in aromatic azo compounds to the corresponding amines.</text>
</comment>
<comment type="catalytic activity">
    <reaction evidence="6">
        <text>2 a quinone + NADH + H(+) = 2 a 1,4-benzosemiquinone + NAD(+)</text>
        <dbReference type="Rhea" id="RHEA:65952"/>
        <dbReference type="ChEBI" id="CHEBI:15378"/>
        <dbReference type="ChEBI" id="CHEBI:57540"/>
        <dbReference type="ChEBI" id="CHEBI:57945"/>
        <dbReference type="ChEBI" id="CHEBI:132124"/>
        <dbReference type="ChEBI" id="CHEBI:134225"/>
    </reaction>
</comment>
<keyword evidence="3 6" id="KW-0560">Oxidoreductase</keyword>
<evidence type="ECO:0000256" key="2">
    <source>
        <dbReference type="ARBA" id="ARBA00022643"/>
    </source>
</evidence>
<feature type="binding site" evidence="6">
    <location>
        <begin position="30"/>
        <end position="32"/>
    </location>
    <ligand>
        <name>FMN</name>
        <dbReference type="ChEBI" id="CHEBI:58210"/>
    </ligand>
</feature>
<evidence type="ECO:0000313" key="9">
    <source>
        <dbReference type="EMBL" id="OOC64089.1"/>
    </source>
</evidence>
<organism evidence="8">
    <name type="scientific">Paenibacillus ihbetae</name>
    <dbReference type="NCBI Taxonomy" id="1870820"/>
    <lineage>
        <taxon>Bacteria</taxon>
        <taxon>Bacillati</taxon>
        <taxon>Bacillota</taxon>
        <taxon>Bacilli</taxon>
        <taxon>Bacillales</taxon>
        <taxon>Paenibacillaceae</taxon>
        <taxon>Paenibacillus</taxon>
    </lineage>
</organism>
<dbReference type="EMBL" id="CP016809">
    <property type="protein sequence ID" value="ANY73727.1"/>
    <property type="molecule type" value="Genomic_DNA"/>
</dbReference>
<dbReference type="Pfam" id="PF02525">
    <property type="entry name" value="Flavodoxin_2"/>
    <property type="match status" value="1"/>
</dbReference>
<dbReference type="GO" id="GO:0016652">
    <property type="term" value="F:oxidoreductase activity, acting on NAD(P)H as acceptor"/>
    <property type="evidence" value="ECO:0007669"/>
    <property type="project" value="UniProtKB-UniRule"/>
</dbReference>
<evidence type="ECO:0000256" key="4">
    <source>
        <dbReference type="ARBA" id="ARBA00023027"/>
    </source>
</evidence>
<evidence type="ECO:0000256" key="1">
    <source>
        <dbReference type="ARBA" id="ARBA00022630"/>
    </source>
</evidence>
<dbReference type="AlphaFoldDB" id="A0A1B2E1F7"/>
<evidence type="ECO:0000259" key="7">
    <source>
        <dbReference type="Pfam" id="PF02525"/>
    </source>
</evidence>
<keyword evidence="4 6" id="KW-0520">NAD</keyword>
<comment type="function">
    <text evidence="6">Quinone reductase that provides resistance to thiol-specific stress caused by electrophilic quinones.</text>
</comment>
<comment type="cofactor">
    <cofactor evidence="6">
        <name>FMN</name>
        <dbReference type="ChEBI" id="CHEBI:58210"/>
    </cofactor>
    <text evidence="6">Binds 1 FMN per subunit.</text>
</comment>
<dbReference type="Proteomes" id="UP000189059">
    <property type="component" value="Unassembled WGS sequence"/>
</dbReference>
<dbReference type="GO" id="GO:0010181">
    <property type="term" value="F:FMN binding"/>
    <property type="evidence" value="ECO:0007669"/>
    <property type="project" value="UniProtKB-UniRule"/>
</dbReference>